<protein>
    <submittedName>
        <fullName evidence="2">LytTR family transcriptional regulator DNA-binding domain-containing protein</fullName>
    </submittedName>
</protein>
<gene>
    <name evidence="2" type="ORF">NDM98_13215</name>
</gene>
<dbReference type="PANTHER" id="PTHR37299:SF1">
    <property type="entry name" value="STAGE 0 SPORULATION PROTEIN A HOMOLOG"/>
    <property type="match status" value="1"/>
</dbReference>
<dbReference type="Gene3D" id="3.40.50.300">
    <property type="entry name" value="P-loop containing nucleotide triphosphate hydrolases"/>
    <property type="match status" value="1"/>
</dbReference>
<dbReference type="PROSITE" id="PS50930">
    <property type="entry name" value="HTH_LYTTR"/>
    <property type="match status" value="1"/>
</dbReference>
<dbReference type="RefSeq" id="WP_251608372.1">
    <property type="nucleotide sequence ID" value="NZ_JAMQJY010000001.1"/>
</dbReference>
<dbReference type="Proteomes" id="UP001203665">
    <property type="component" value="Unassembled WGS sequence"/>
</dbReference>
<dbReference type="PANTHER" id="PTHR37299">
    <property type="entry name" value="TRANSCRIPTIONAL REGULATOR-RELATED"/>
    <property type="match status" value="1"/>
</dbReference>
<proteinExistence type="predicted"/>
<dbReference type="Pfam" id="PF04397">
    <property type="entry name" value="LytTR"/>
    <property type="match status" value="1"/>
</dbReference>
<organism evidence="2 3">
    <name type="scientific">Alkalicoccobacillus plakortidis</name>
    <dbReference type="NCBI Taxonomy" id="444060"/>
    <lineage>
        <taxon>Bacteria</taxon>
        <taxon>Bacillati</taxon>
        <taxon>Bacillota</taxon>
        <taxon>Bacilli</taxon>
        <taxon>Bacillales</taxon>
        <taxon>Bacillaceae</taxon>
        <taxon>Alkalicoccobacillus</taxon>
    </lineage>
</organism>
<comment type="caution">
    <text evidence="2">The sequence shown here is derived from an EMBL/GenBank/DDBJ whole genome shotgun (WGS) entry which is preliminary data.</text>
</comment>
<keyword evidence="3" id="KW-1185">Reference proteome</keyword>
<name>A0ABT0XKC1_9BACI</name>
<reference evidence="2" key="1">
    <citation type="submission" date="2022-06" db="EMBL/GenBank/DDBJ databases">
        <title>Alkalicoccobacillus porphyridii sp. nov., isolated from a marine red alga, Porphyridium purpureum and reclassification of Shouchella plakortidis and Shouchella gibsonii as Alkalicoccobacillus plakortidis comb. nov. and Alkalicoccobacillus gibsonii comb. nov.</title>
        <authorList>
            <person name="Kim K.H."/>
            <person name="Lee J.K."/>
            <person name="Han D.M."/>
            <person name="Baek J.H."/>
            <person name="Jeon C.O."/>
        </authorList>
    </citation>
    <scope>NUCLEOTIDE SEQUENCE</scope>
    <source>
        <strain evidence="2">DSM 19153</strain>
    </source>
</reference>
<accession>A0ABT0XKC1</accession>
<dbReference type="GO" id="GO:0003677">
    <property type="term" value="F:DNA binding"/>
    <property type="evidence" value="ECO:0007669"/>
    <property type="project" value="UniProtKB-KW"/>
</dbReference>
<feature type="domain" description="HTH LytTR-type" evidence="1">
    <location>
        <begin position="209"/>
        <end position="315"/>
    </location>
</feature>
<dbReference type="EMBL" id="JAMQJY010000001">
    <property type="protein sequence ID" value="MCM2676355.1"/>
    <property type="molecule type" value="Genomic_DNA"/>
</dbReference>
<evidence type="ECO:0000313" key="3">
    <source>
        <dbReference type="Proteomes" id="UP001203665"/>
    </source>
</evidence>
<dbReference type="SUPFAM" id="SSF52540">
    <property type="entry name" value="P-loop containing nucleoside triphosphate hydrolases"/>
    <property type="match status" value="1"/>
</dbReference>
<dbReference type="PIRSF" id="PIRSF036612">
    <property type="entry name" value="ABC_ATP_LytTR"/>
    <property type="match status" value="1"/>
</dbReference>
<dbReference type="InterPro" id="IPR046947">
    <property type="entry name" value="LytR-like"/>
</dbReference>
<dbReference type="InterPro" id="IPR027417">
    <property type="entry name" value="P-loop_NTPase"/>
</dbReference>
<evidence type="ECO:0000313" key="2">
    <source>
        <dbReference type="EMBL" id="MCM2676355.1"/>
    </source>
</evidence>
<sequence length="316" mass="36461">MATFIIDQEIISSESLPAFSLTISDSFVTTIYCDTDKQTELAKNLNTNSNIPLFDQKDGLYMRLTVEDNVAFFHKWFAHSTTLPEILVQFELHSCAKKPLHTCTESEIRRVYFAKYFLSDAKSMVFIEPIHGVDIKTTQTFIKMLEKMRSHPMPILILVSNMEHALLLGDVPYKLQQNGLNKIEIAEEKEEIAEEEAPPSTTFDHLFKIPAKVDDKIILFDPLEIDYIESEDGKGKIVINDESYLMDSTLAEIEQKLNVYGFYRCHRSYIVNLQKVREIITWSKNAYSLRIDNSVQSTIPLSRTKIQEIQEKFSLK</sequence>
<dbReference type="SMART" id="SM00850">
    <property type="entry name" value="LytTR"/>
    <property type="match status" value="1"/>
</dbReference>
<keyword evidence="2" id="KW-0238">DNA-binding</keyword>
<dbReference type="InterPro" id="IPR007492">
    <property type="entry name" value="LytTR_DNA-bd_dom"/>
</dbReference>
<evidence type="ECO:0000259" key="1">
    <source>
        <dbReference type="PROSITE" id="PS50930"/>
    </source>
</evidence>
<dbReference type="InterPro" id="IPR012046">
    <property type="entry name" value="LytTR_ABC"/>
</dbReference>
<dbReference type="Gene3D" id="2.40.50.1020">
    <property type="entry name" value="LytTr DNA-binding domain"/>
    <property type="match status" value="1"/>
</dbReference>